<keyword evidence="1" id="KW-1133">Transmembrane helix</keyword>
<evidence type="ECO:0000313" key="2">
    <source>
        <dbReference type="EMBL" id="BBO75598.1"/>
    </source>
</evidence>
<keyword evidence="1" id="KW-0472">Membrane</keyword>
<accession>A0A5K7Z3P2</accession>
<proteinExistence type="predicted"/>
<feature type="transmembrane region" description="Helical" evidence="1">
    <location>
        <begin position="6"/>
        <end position="35"/>
    </location>
</feature>
<organism evidence="2 3">
    <name type="scientific">Desulfosarcina widdelii</name>
    <dbReference type="NCBI Taxonomy" id="947919"/>
    <lineage>
        <taxon>Bacteria</taxon>
        <taxon>Pseudomonadati</taxon>
        <taxon>Thermodesulfobacteriota</taxon>
        <taxon>Desulfobacteria</taxon>
        <taxon>Desulfobacterales</taxon>
        <taxon>Desulfosarcinaceae</taxon>
        <taxon>Desulfosarcina</taxon>
    </lineage>
</organism>
<feature type="transmembrane region" description="Helical" evidence="1">
    <location>
        <begin position="99"/>
        <end position="123"/>
    </location>
</feature>
<feature type="transmembrane region" description="Helical" evidence="1">
    <location>
        <begin position="47"/>
        <end position="67"/>
    </location>
</feature>
<dbReference type="AlphaFoldDB" id="A0A5K7Z3P2"/>
<evidence type="ECO:0000313" key="3">
    <source>
        <dbReference type="Proteomes" id="UP000427769"/>
    </source>
</evidence>
<feature type="transmembrane region" description="Helical" evidence="1">
    <location>
        <begin position="73"/>
        <end position="92"/>
    </location>
</feature>
<keyword evidence="3" id="KW-1185">Reference proteome</keyword>
<keyword evidence="1" id="KW-0812">Transmembrane</keyword>
<reference evidence="2 3" key="1">
    <citation type="submission" date="2019-11" db="EMBL/GenBank/DDBJ databases">
        <title>Comparative genomics of hydrocarbon-degrading Desulfosarcina strains.</title>
        <authorList>
            <person name="Watanabe M."/>
            <person name="Kojima H."/>
            <person name="Fukui M."/>
        </authorList>
    </citation>
    <scope>NUCLEOTIDE SEQUENCE [LARGE SCALE GENOMIC DNA]</scope>
    <source>
        <strain evidence="2 3">PP31</strain>
    </source>
</reference>
<evidence type="ECO:0008006" key="4">
    <source>
        <dbReference type="Google" id="ProtNLM"/>
    </source>
</evidence>
<dbReference type="KEGG" id="dwd:DSCW_30150"/>
<dbReference type="RefSeq" id="WP_155304503.1">
    <property type="nucleotide sequence ID" value="NZ_AP021875.1"/>
</dbReference>
<dbReference type="OrthoDB" id="5422709at2"/>
<evidence type="ECO:0000256" key="1">
    <source>
        <dbReference type="SAM" id="Phobius"/>
    </source>
</evidence>
<sequence>MIQQVFTAVVGILLLTLGWRLFWMFVGVLGFVAGLQMAQSLWVQQPFWILWVAGLVCGFFGAILALFLQHLAVAIGGFFAGGILALQLVAMLGYSVNGLIALIGGILGAVALVLFFDWALVFLSSMVGAAFIVDAIDGGRFPYAPWLFVAVAAAGVVFQSRLLMASRQPTH</sequence>
<dbReference type="EMBL" id="AP021875">
    <property type="protein sequence ID" value="BBO75598.1"/>
    <property type="molecule type" value="Genomic_DNA"/>
</dbReference>
<name>A0A5K7Z3P2_9BACT</name>
<feature type="transmembrane region" description="Helical" evidence="1">
    <location>
        <begin position="143"/>
        <end position="164"/>
    </location>
</feature>
<gene>
    <name evidence="2" type="ORF">DSCW_30150</name>
</gene>
<protein>
    <recommendedName>
        <fullName evidence="4">DUF4203 domain-containing protein</fullName>
    </recommendedName>
</protein>
<dbReference type="Proteomes" id="UP000427769">
    <property type="component" value="Chromosome"/>
</dbReference>